<sequence length="38" mass="4553">MAQHFLDRAKVSPIFQKMSGKVMKQRLYELLWEVETDV</sequence>
<dbReference type="EMBL" id="BLSB01000013">
    <property type="protein sequence ID" value="GFP34625.1"/>
    <property type="molecule type" value="Genomic_DNA"/>
</dbReference>
<name>A0A6V8PPM5_9ACTN</name>
<evidence type="ECO:0000313" key="2">
    <source>
        <dbReference type="Proteomes" id="UP000576480"/>
    </source>
</evidence>
<organism evidence="1 2">
    <name type="scientific">Candidatus Hakubella thermalkaliphila</name>
    <dbReference type="NCBI Taxonomy" id="2754717"/>
    <lineage>
        <taxon>Bacteria</taxon>
        <taxon>Bacillati</taxon>
        <taxon>Actinomycetota</taxon>
        <taxon>Actinomycetota incertae sedis</taxon>
        <taxon>Candidatus Hakubellales</taxon>
        <taxon>Candidatus Hakubellaceae</taxon>
        <taxon>Candidatus Hakubella</taxon>
    </lineage>
</organism>
<dbReference type="Proteomes" id="UP000576480">
    <property type="component" value="Unassembled WGS sequence"/>
</dbReference>
<accession>A0A6V8PPM5</accession>
<dbReference type="AlphaFoldDB" id="A0A6V8PPM5"/>
<proteinExistence type="predicted"/>
<reference evidence="1 2" key="1">
    <citation type="journal article" date="2020" name="Front. Microbiol.">
        <title>Single-cell genomics of novel Actinobacteria with the Wood-Ljungdahl pathway discovered in a serpentinizing system.</title>
        <authorList>
            <person name="Merino N."/>
            <person name="Kawai M."/>
            <person name="Boyd E.S."/>
            <person name="Colman D.R."/>
            <person name="McGlynn S.E."/>
            <person name="Nealson K.H."/>
            <person name="Kurokawa K."/>
            <person name="Hongoh Y."/>
        </authorList>
    </citation>
    <scope>NUCLEOTIDE SEQUENCE [LARGE SCALE GENOMIC DNA]</scope>
    <source>
        <strain evidence="1 2">S43</strain>
    </source>
</reference>
<evidence type="ECO:0000313" key="1">
    <source>
        <dbReference type="EMBL" id="GFP34625.1"/>
    </source>
</evidence>
<comment type="caution">
    <text evidence="1">The sequence shown here is derived from an EMBL/GenBank/DDBJ whole genome shotgun (WGS) entry which is preliminary data.</text>
</comment>
<gene>
    <name evidence="1" type="ORF">HKBW3S43_00418</name>
</gene>
<protein>
    <submittedName>
        <fullName evidence="1">Uncharacterized protein</fullName>
    </submittedName>
</protein>
<feature type="non-terminal residue" evidence="1">
    <location>
        <position position="38"/>
    </location>
</feature>